<reference evidence="1" key="1">
    <citation type="journal article" date="2021" name="Proc. Natl. Acad. Sci. U.S.A.">
        <title>A Catalog of Tens of Thousands of Viruses from Human Metagenomes Reveals Hidden Associations with Chronic Diseases.</title>
        <authorList>
            <person name="Tisza M.J."/>
            <person name="Buck C.B."/>
        </authorList>
    </citation>
    <scope>NUCLEOTIDE SEQUENCE</scope>
    <source>
        <strain evidence="1">Ctvok7</strain>
    </source>
</reference>
<sequence>MQTDCWMILPQQKNTAAWVLLWRERLDGM</sequence>
<dbReference type="EMBL" id="BK015871">
    <property type="protein sequence ID" value="DAD70903.1"/>
    <property type="molecule type" value="Genomic_DNA"/>
</dbReference>
<proteinExistence type="predicted"/>
<protein>
    <submittedName>
        <fullName evidence="1">Uncharacterized protein</fullName>
    </submittedName>
</protein>
<accession>A0A8S5LM37</accession>
<evidence type="ECO:0000313" key="1">
    <source>
        <dbReference type="EMBL" id="DAD70903.1"/>
    </source>
</evidence>
<name>A0A8S5LM37_9CAUD</name>
<organism evidence="1">
    <name type="scientific">Siphoviridae sp. ctvok7</name>
    <dbReference type="NCBI Taxonomy" id="2827596"/>
    <lineage>
        <taxon>Viruses</taxon>
        <taxon>Duplodnaviria</taxon>
        <taxon>Heunggongvirae</taxon>
        <taxon>Uroviricota</taxon>
        <taxon>Caudoviricetes</taxon>
    </lineage>
</organism>